<protein>
    <submittedName>
        <fullName evidence="2">Uncharacterized protein</fullName>
    </submittedName>
</protein>
<evidence type="ECO:0000313" key="2">
    <source>
        <dbReference type="EMBL" id="GIY23698.1"/>
    </source>
</evidence>
<accession>A0AAV4RP11</accession>
<evidence type="ECO:0000313" key="3">
    <source>
        <dbReference type="Proteomes" id="UP001054837"/>
    </source>
</evidence>
<proteinExistence type="predicted"/>
<feature type="region of interest" description="Disordered" evidence="1">
    <location>
        <begin position="67"/>
        <end position="160"/>
    </location>
</feature>
<name>A0AAV4RP11_9ARAC</name>
<sequence length="160" mass="17674">MMHRRLQQQQQIHLEDPIMEITGKIMVHITTVQHQRLRQQQIHLKDPIMVITCKIMVLITMVRHRRLSAAADSSQGPSNGNNMQNNGPYNNGAASATSAAADLSQGPNNGNNRRRYPFSWIRNRSRNNQPLDGSNNNGAPNTDNNGAASAAADSSQGPRK</sequence>
<evidence type="ECO:0000256" key="1">
    <source>
        <dbReference type="SAM" id="MobiDB-lite"/>
    </source>
</evidence>
<comment type="caution">
    <text evidence="2">The sequence shown here is derived from an EMBL/GenBank/DDBJ whole genome shotgun (WGS) entry which is preliminary data.</text>
</comment>
<keyword evidence="3" id="KW-1185">Reference proteome</keyword>
<reference evidence="2 3" key="1">
    <citation type="submission" date="2021-06" db="EMBL/GenBank/DDBJ databases">
        <title>Caerostris darwini draft genome.</title>
        <authorList>
            <person name="Kono N."/>
            <person name="Arakawa K."/>
        </authorList>
    </citation>
    <scope>NUCLEOTIDE SEQUENCE [LARGE SCALE GENOMIC DNA]</scope>
</reference>
<dbReference type="Proteomes" id="UP001054837">
    <property type="component" value="Unassembled WGS sequence"/>
</dbReference>
<dbReference type="EMBL" id="BPLQ01006574">
    <property type="protein sequence ID" value="GIY23698.1"/>
    <property type="molecule type" value="Genomic_DNA"/>
</dbReference>
<organism evidence="2 3">
    <name type="scientific">Caerostris darwini</name>
    <dbReference type="NCBI Taxonomy" id="1538125"/>
    <lineage>
        <taxon>Eukaryota</taxon>
        <taxon>Metazoa</taxon>
        <taxon>Ecdysozoa</taxon>
        <taxon>Arthropoda</taxon>
        <taxon>Chelicerata</taxon>
        <taxon>Arachnida</taxon>
        <taxon>Araneae</taxon>
        <taxon>Araneomorphae</taxon>
        <taxon>Entelegynae</taxon>
        <taxon>Araneoidea</taxon>
        <taxon>Araneidae</taxon>
        <taxon>Caerostris</taxon>
    </lineage>
</organism>
<feature type="compositionally biased region" description="Low complexity" evidence="1">
    <location>
        <begin position="73"/>
        <end position="101"/>
    </location>
</feature>
<feature type="compositionally biased region" description="Low complexity" evidence="1">
    <location>
        <begin position="133"/>
        <end position="160"/>
    </location>
</feature>
<dbReference type="AlphaFoldDB" id="A0AAV4RP11"/>
<gene>
    <name evidence="2" type="ORF">CDAR_32021</name>
</gene>